<dbReference type="Proteomes" id="UP000241201">
    <property type="component" value="Unassembled WGS sequence"/>
</dbReference>
<keyword evidence="1" id="KW-1133">Transmembrane helix</keyword>
<evidence type="ECO:0000256" key="1">
    <source>
        <dbReference type="SAM" id="Phobius"/>
    </source>
</evidence>
<proteinExistence type="predicted"/>
<dbReference type="EMBL" id="PYLP01000008">
    <property type="protein sequence ID" value="PST40180.1"/>
    <property type="molecule type" value="Genomic_DNA"/>
</dbReference>
<dbReference type="PANTHER" id="PTHR35793:SF2">
    <property type="entry name" value="INNER MEMBRANE PROTEIN YJIG"/>
    <property type="match status" value="1"/>
</dbReference>
<gene>
    <name evidence="2" type="ORF">C7U55_07620</name>
</gene>
<feature type="transmembrane region" description="Helical" evidence="1">
    <location>
        <begin position="42"/>
        <end position="64"/>
    </location>
</feature>
<protein>
    <submittedName>
        <fullName evidence="2">Spore maturation protein B</fullName>
    </submittedName>
</protein>
<comment type="caution">
    <text evidence="2">The sequence shown here is derived from an EMBL/GenBank/DDBJ whole genome shotgun (WGS) entry which is preliminary data.</text>
</comment>
<dbReference type="PANTHER" id="PTHR35793">
    <property type="entry name" value="INNER MEMBRANE PROTEIN YJIG"/>
    <property type="match status" value="1"/>
</dbReference>
<dbReference type="GeneID" id="77470954"/>
<accession>A0A2T3FY44</accession>
<reference evidence="3" key="1">
    <citation type="submission" date="2018-03" db="EMBL/GenBank/DDBJ databases">
        <title>Lachnoclostridium SNUG30370 gen.nov., sp.nov., isolated from human faeces.</title>
        <authorList>
            <person name="Seo B."/>
            <person name="Jeon K."/>
            <person name="Ko G."/>
        </authorList>
    </citation>
    <scope>NUCLEOTIDE SEQUENCE [LARGE SCALE GENOMIC DNA]</scope>
    <source>
        <strain evidence="3">SNUG30370</strain>
    </source>
</reference>
<organism evidence="2 3">
    <name type="scientific">Faecalibacillus faecis</name>
    <dbReference type="NCBI Taxonomy" id="1982628"/>
    <lineage>
        <taxon>Bacteria</taxon>
        <taxon>Bacillati</taxon>
        <taxon>Bacillota</taxon>
        <taxon>Erysipelotrichia</taxon>
        <taxon>Erysipelotrichales</taxon>
        <taxon>Coprobacillaceae</taxon>
        <taxon>Faecalibacillus</taxon>
    </lineage>
</organism>
<evidence type="ECO:0000313" key="3">
    <source>
        <dbReference type="Proteomes" id="UP000241201"/>
    </source>
</evidence>
<dbReference type="GO" id="GO:0005886">
    <property type="term" value="C:plasma membrane"/>
    <property type="evidence" value="ECO:0007669"/>
    <property type="project" value="TreeGrafter"/>
</dbReference>
<sequence length="170" mass="19471">MNSFILIILLWSFLECCFHHVSVYETFIEGVKEGCQYLLTLFPPLMFLTLIVSLFQSCGITTLLIDLFKELLNILHIPVDLLVMAVIRPLSGQGAMVLLKRIYECYGIDHVYSLLASIVQTGSDTTLYVVTLYFGSIKEKNYRYSLVLGFFLDFLAFSMIICFYHFGMIS</sequence>
<keyword evidence="3" id="KW-1185">Reference proteome</keyword>
<feature type="transmembrane region" description="Helical" evidence="1">
    <location>
        <begin position="111"/>
        <end position="134"/>
    </location>
</feature>
<keyword evidence="1" id="KW-0812">Transmembrane</keyword>
<feature type="transmembrane region" description="Helical" evidence="1">
    <location>
        <begin position="146"/>
        <end position="166"/>
    </location>
</feature>
<feature type="transmembrane region" description="Helical" evidence="1">
    <location>
        <begin position="71"/>
        <end position="91"/>
    </location>
</feature>
<dbReference type="InterPro" id="IPR052549">
    <property type="entry name" value="SpmB"/>
</dbReference>
<name>A0A2T3FY44_9FIRM</name>
<keyword evidence="1" id="KW-0472">Membrane</keyword>
<evidence type="ECO:0000313" key="2">
    <source>
        <dbReference type="EMBL" id="PST40180.1"/>
    </source>
</evidence>
<dbReference type="AlphaFoldDB" id="A0A2T3FY44"/>
<dbReference type="RefSeq" id="WP_106988060.1">
    <property type="nucleotide sequence ID" value="NZ_DBGCOW010000063.1"/>
</dbReference>